<evidence type="ECO:0000256" key="1">
    <source>
        <dbReference type="ARBA" id="ARBA00004127"/>
    </source>
</evidence>
<dbReference type="Gene3D" id="1.20.120.1630">
    <property type="match status" value="1"/>
</dbReference>
<dbReference type="GO" id="GO:0032259">
    <property type="term" value="P:methylation"/>
    <property type="evidence" value="ECO:0007669"/>
    <property type="project" value="UniProtKB-KW"/>
</dbReference>
<evidence type="ECO:0000256" key="3">
    <source>
        <dbReference type="ARBA" id="ARBA00022989"/>
    </source>
</evidence>
<dbReference type="GO" id="GO:0012505">
    <property type="term" value="C:endomembrane system"/>
    <property type="evidence" value="ECO:0007669"/>
    <property type="project" value="UniProtKB-SubCell"/>
</dbReference>
<dbReference type="PANTHER" id="PTHR43847:SF1">
    <property type="entry name" value="BLL3993 PROTEIN"/>
    <property type="match status" value="1"/>
</dbReference>
<dbReference type="Pfam" id="PF04191">
    <property type="entry name" value="PEMT"/>
    <property type="match status" value="1"/>
</dbReference>
<dbReference type="Proteomes" id="UP000228948">
    <property type="component" value="Chromosome"/>
</dbReference>
<keyword evidence="6" id="KW-0489">Methyltransferase</keyword>
<feature type="transmembrane region" description="Helical" evidence="5">
    <location>
        <begin position="12"/>
        <end position="31"/>
    </location>
</feature>
<keyword evidence="6" id="KW-0808">Transferase</keyword>
<evidence type="ECO:0000313" key="7">
    <source>
        <dbReference type="Proteomes" id="UP000228948"/>
    </source>
</evidence>
<dbReference type="EMBL" id="CP024899">
    <property type="protein sequence ID" value="ATX66019.1"/>
    <property type="molecule type" value="Genomic_DNA"/>
</dbReference>
<evidence type="ECO:0000313" key="6">
    <source>
        <dbReference type="EMBL" id="ATX66019.1"/>
    </source>
</evidence>
<evidence type="ECO:0000256" key="5">
    <source>
        <dbReference type="SAM" id="Phobius"/>
    </source>
</evidence>
<dbReference type="KEGG" id="rbg:BG454_09450"/>
<sequence>MLRHIDYPPIWLLFALGIVWIETVLAPQLLGHALIQGFGTLTVALGVVLFALAGWSFLRARSTIIPHQTPQQLITTGIFRLSRNPIYLADVLILVGLSLRWGALSGLILAPILMRVLLVRFIRPEEARILQQFGPAAQRYFAQTRRWL</sequence>
<dbReference type="GO" id="GO:0008168">
    <property type="term" value="F:methyltransferase activity"/>
    <property type="evidence" value="ECO:0007669"/>
    <property type="project" value="UniProtKB-KW"/>
</dbReference>
<dbReference type="OrthoDB" id="9811969at2"/>
<keyword evidence="2 5" id="KW-0812">Transmembrane</keyword>
<comment type="subcellular location">
    <subcellularLocation>
        <location evidence="1">Endomembrane system</location>
        <topology evidence="1">Multi-pass membrane protein</topology>
    </subcellularLocation>
</comment>
<protein>
    <submittedName>
        <fullName evidence="6">Isoprenylcysteine carboxylmethyltransferase family protein</fullName>
    </submittedName>
</protein>
<dbReference type="STRING" id="441209.GCA_001870665_01668"/>
<dbReference type="AlphaFoldDB" id="A0A2K8K994"/>
<dbReference type="InterPro" id="IPR007318">
    <property type="entry name" value="Phopholipid_MeTrfase"/>
</dbReference>
<name>A0A2K8K994_9RHOB</name>
<keyword evidence="3 5" id="KW-1133">Transmembrane helix</keyword>
<keyword evidence="7" id="KW-1185">Reference proteome</keyword>
<proteinExistence type="predicted"/>
<accession>A0A2K8K994</accession>
<reference evidence="6 7" key="1">
    <citation type="submission" date="2017-11" db="EMBL/GenBank/DDBJ databases">
        <title>Revised Sequence and Annotation of the Rhodobaca barguzinensis strain alga05 Genome.</title>
        <authorList>
            <person name="Kopejtka K."/>
            <person name="Tomasch J.M."/>
            <person name="Bunk B."/>
            <person name="Koblizek M."/>
        </authorList>
    </citation>
    <scope>NUCLEOTIDE SEQUENCE [LARGE SCALE GENOMIC DNA]</scope>
    <source>
        <strain evidence="7">alga05</strain>
    </source>
</reference>
<gene>
    <name evidence="6" type="ORF">BG454_09450</name>
</gene>
<feature type="transmembrane region" description="Helical" evidence="5">
    <location>
        <begin position="37"/>
        <end position="58"/>
    </location>
</feature>
<keyword evidence="4 5" id="KW-0472">Membrane</keyword>
<evidence type="ECO:0000256" key="2">
    <source>
        <dbReference type="ARBA" id="ARBA00022692"/>
    </source>
</evidence>
<dbReference type="PANTHER" id="PTHR43847">
    <property type="entry name" value="BLL3993 PROTEIN"/>
    <property type="match status" value="1"/>
</dbReference>
<dbReference type="RefSeq" id="WP_084634856.1">
    <property type="nucleotide sequence ID" value="NZ_CP024899.1"/>
</dbReference>
<evidence type="ECO:0000256" key="4">
    <source>
        <dbReference type="ARBA" id="ARBA00023136"/>
    </source>
</evidence>
<organism evidence="6 7">
    <name type="scientific">Roseinatronobacter bogoriensis subsp. barguzinensis</name>
    <dbReference type="NCBI Taxonomy" id="441209"/>
    <lineage>
        <taxon>Bacteria</taxon>
        <taxon>Pseudomonadati</taxon>
        <taxon>Pseudomonadota</taxon>
        <taxon>Alphaproteobacteria</taxon>
        <taxon>Rhodobacterales</taxon>
        <taxon>Paracoccaceae</taxon>
        <taxon>Roseinatronobacter</taxon>
    </lineage>
</organism>
<dbReference type="InterPro" id="IPR052527">
    <property type="entry name" value="Metal_cation-efflux_comp"/>
</dbReference>